<name>A0AAE0PNC9_SORBR</name>
<evidence type="ECO:0000256" key="1">
    <source>
        <dbReference type="SAM" id="MobiDB-lite"/>
    </source>
</evidence>
<accession>A0AAE0PNC9</accession>
<comment type="caution">
    <text evidence="2">The sequence shown here is derived from an EMBL/GenBank/DDBJ whole genome shotgun (WGS) entry which is preliminary data.</text>
</comment>
<reference evidence="2" key="2">
    <citation type="submission" date="2023-07" db="EMBL/GenBank/DDBJ databases">
        <authorList>
            <consortium name="Lawrence Berkeley National Laboratory"/>
            <person name="Haridas S."/>
            <person name="Hensen N."/>
            <person name="Bonometti L."/>
            <person name="Westerberg I."/>
            <person name="Brannstrom I.O."/>
            <person name="Guillou S."/>
            <person name="Cros-Aarteil S."/>
            <person name="Calhoun S."/>
            <person name="Kuo A."/>
            <person name="Mondo S."/>
            <person name="Pangilinan J."/>
            <person name="Riley R."/>
            <person name="LaButti K."/>
            <person name="Andreopoulos B."/>
            <person name="Lipzen A."/>
            <person name="Chen C."/>
            <person name="Yanf M."/>
            <person name="Daum C."/>
            <person name="Ng V."/>
            <person name="Clum A."/>
            <person name="Steindorff A."/>
            <person name="Ohm R."/>
            <person name="Martin F."/>
            <person name="Silar P."/>
            <person name="Natvig D."/>
            <person name="Lalanne C."/>
            <person name="Gautier V."/>
            <person name="Ament-velasquez S.L."/>
            <person name="Kruys A."/>
            <person name="Hutchinson M.I."/>
            <person name="Powell A.J."/>
            <person name="Barry K."/>
            <person name="Miller A.N."/>
            <person name="Grigoriev I.V."/>
            <person name="Debuchy R."/>
            <person name="Gladieux P."/>
            <person name="Thoren M.H."/>
            <person name="Johannesson H."/>
        </authorList>
    </citation>
    <scope>NUCLEOTIDE SEQUENCE</scope>
    <source>
        <strain evidence="2">FGSC 1904</strain>
    </source>
</reference>
<evidence type="ECO:0000313" key="3">
    <source>
        <dbReference type="Proteomes" id="UP001281003"/>
    </source>
</evidence>
<feature type="region of interest" description="Disordered" evidence="1">
    <location>
        <begin position="51"/>
        <end position="116"/>
    </location>
</feature>
<keyword evidence="3" id="KW-1185">Reference proteome</keyword>
<protein>
    <submittedName>
        <fullName evidence="2">Uncharacterized protein</fullName>
    </submittedName>
</protein>
<dbReference type="EMBL" id="JAUTDP010000001">
    <property type="protein sequence ID" value="KAK3403061.1"/>
    <property type="molecule type" value="Genomic_DNA"/>
</dbReference>
<reference evidence="2" key="1">
    <citation type="journal article" date="2023" name="Mol. Phylogenet. Evol.">
        <title>Genome-scale phylogeny and comparative genomics of the fungal order Sordariales.</title>
        <authorList>
            <person name="Hensen N."/>
            <person name="Bonometti L."/>
            <person name="Westerberg I."/>
            <person name="Brannstrom I.O."/>
            <person name="Guillou S."/>
            <person name="Cros-Aarteil S."/>
            <person name="Calhoun S."/>
            <person name="Haridas S."/>
            <person name="Kuo A."/>
            <person name="Mondo S."/>
            <person name="Pangilinan J."/>
            <person name="Riley R."/>
            <person name="LaButti K."/>
            <person name="Andreopoulos B."/>
            <person name="Lipzen A."/>
            <person name="Chen C."/>
            <person name="Yan M."/>
            <person name="Daum C."/>
            <person name="Ng V."/>
            <person name="Clum A."/>
            <person name="Steindorff A."/>
            <person name="Ohm R.A."/>
            <person name="Martin F."/>
            <person name="Silar P."/>
            <person name="Natvig D.O."/>
            <person name="Lalanne C."/>
            <person name="Gautier V."/>
            <person name="Ament-Velasquez S.L."/>
            <person name="Kruys A."/>
            <person name="Hutchinson M.I."/>
            <person name="Powell A.J."/>
            <person name="Barry K."/>
            <person name="Miller A.N."/>
            <person name="Grigoriev I.V."/>
            <person name="Debuchy R."/>
            <person name="Gladieux P."/>
            <person name="Hiltunen Thoren M."/>
            <person name="Johannesson H."/>
        </authorList>
    </citation>
    <scope>NUCLEOTIDE SEQUENCE</scope>
    <source>
        <strain evidence="2">FGSC 1904</strain>
    </source>
</reference>
<dbReference type="AlphaFoldDB" id="A0AAE0PNC9"/>
<feature type="compositionally biased region" description="Basic and acidic residues" evidence="1">
    <location>
        <begin position="67"/>
        <end position="105"/>
    </location>
</feature>
<evidence type="ECO:0000313" key="2">
    <source>
        <dbReference type="EMBL" id="KAK3403061.1"/>
    </source>
</evidence>
<proteinExistence type="predicted"/>
<feature type="compositionally biased region" description="Basic and acidic residues" evidence="1">
    <location>
        <begin position="51"/>
        <end position="60"/>
    </location>
</feature>
<gene>
    <name evidence="2" type="ORF">B0T20DRAFT_388725</name>
</gene>
<dbReference type="Proteomes" id="UP001281003">
    <property type="component" value="Unassembled WGS sequence"/>
</dbReference>
<sequence length="380" mass="42682">MQINGNRIKDEVDWSRRVKCRGMGELAACSGTCFPCKCKPQLPRECRWEENGEAGGERESVQVGGRKAKELEWERAGETGGEREDGARLDLGHGGGEERGREVKMESPGSDGKMDGPTSVGAWGPAGAWRYSAWVVGGNLKVGRNWTRRVFHANIHFLVSASVLWKGTQNQKQEGKFENAKVTDLTVCVPEQPNVHSVSTIPLHESASNDLVVKEYQNWLPKHQQTARPGEESLGWHLARQERREKVWGAGRDSITPSDECYQHNVNRAPVFKWVKRLFPRNGVMLRITALLFPKHATDEAPPALCCLLWIPAEVAFGIVCSKLEGTPLKNQAAASWFTIDVEENLYGWKPGIDDPVRIDNITLKIWKLDRMNFQRSKHP</sequence>
<organism evidence="2 3">
    <name type="scientific">Sordaria brevicollis</name>
    <dbReference type="NCBI Taxonomy" id="83679"/>
    <lineage>
        <taxon>Eukaryota</taxon>
        <taxon>Fungi</taxon>
        <taxon>Dikarya</taxon>
        <taxon>Ascomycota</taxon>
        <taxon>Pezizomycotina</taxon>
        <taxon>Sordariomycetes</taxon>
        <taxon>Sordariomycetidae</taxon>
        <taxon>Sordariales</taxon>
        <taxon>Sordariaceae</taxon>
        <taxon>Sordaria</taxon>
    </lineage>
</organism>